<protein>
    <submittedName>
        <fullName evidence="1">Uncharacterized protein</fullName>
    </submittedName>
</protein>
<name>A0ACC1HKF8_9FUNG</name>
<keyword evidence="2" id="KW-1185">Reference proteome</keyword>
<proteinExistence type="predicted"/>
<sequence length="207" mass="22332">MSTAGPSGQNSNSGYLVSVETRDPDYPIMTIKAQTVINAAGLWSDSVARMPLPPDQASTRLYYAKGRYYSYSGSAIKVSRLIYPVPDPNITTLGTHLTIDLGGRIKFGPDLTWTDSPTDYAVTHGEALGDFVQAISTYLPAITAEDLHIDYAGIRPKLQPPGGPFCDFVIRNEVDKGLPGFINLLGIESPGLTASLAIAKYVECLLY</sequence>
<dbReference type="EMBL" id="JAMZIH010003054">
    <property type="protein sequence ID" value="KAJ1677060.1"/>
    <property type="molecule type" value="Genomic_DNA"/>
</dbReference>
<evidence type="ECO:0000313" key="1">
    <source>
        <dbReference type="EMBL" id="KAJ1677060.1"/>
    </source>
</evidence>
<organism evidence="1 2">
    <name type="scientific">Spiromyces aspiralis</name>
    <dbReference type="NCBI Taxonomy" id="68401"/>
    <lineage>
        <taxon>Eukaryota</taxon>
        <taxon>Fungi</taxon>
        <taxon>Fungi incertae sedis</taxon>
        <taxon>Zoopagomycota</taxon>
        <taxon>Kickxellomycotina</taxon>
        <taxon>Kickxellomycetes</taxon>
        <taxon>Kickxellales</taxon>
        <taxon>Kickxellaceae</taxon>
        <taxon>Spiromyces</taxon>
    </lineage>
</organism>
<evidence type="ECO:0000313" key="2">
    <source>
        <dbReference type="Proteomes" id="UP001145114"/>
    </source>
</evidence>
<dbReference type="Proteomes" id="UP001145114">
    <property type="component" value="Unassembled WGS sequence"/>
</dbReference>
<gene>
    <name evidence="1" type="ORF">EV182_006960</name>
</gene>
<reference evidence="1" key="1">
    <citation type="submission" date="2022-06" db="EMBL/GenBank/DDBJ databases">
        <title>Phylogenomic reconstructions and comparative analyses of Kickxellomycotina fungi.</title>
        <authorList>
            <person name="Reynolds N.K."/>
            <person name="Stajich J.E."/>
            <person name="Barry K."/>
            <person name="Grigoriev I.V."/>
            <person name="Crous P."/>
            <person name="Smith M.E."/>
        </authorList>
    </citation>
    <scope>NUCLEOTIDE SEQUENCE</scope>
    <source>
        <strain evidence="1">RSA 2271</strain>
    </source>
</reference>
<accession>A0ACC1HKF8</accession>
<comment type="caution">
    <text evidence="1">The sequence shown here is derived from an EMBL/GenBank/DDBJ whole genome shotgun (WGS) entry which is preliminary data.</text>
</comment>